<feature type="region of interest" description="Disordered" evidence="1">
    <location>
        <begin position="60"/>
        <end position="117"/>
    </location>
</feature>
<dbReference type="Proteomes" id="UP000438429">
    <property type="component" value="Unassembled WGS sequence"/>
</dbReference>
<sequence>MWRQEPGTRKHPLGKTRAGTRVRNVKICLHSGAFCTMKTQTIQLGGAVVDANFVGSTFEGRARGERTAPQPCSTPQSEKPAGASVRQPPINTRASRWTHAPLRTRRHRSAHQQQRAG</sequence>
<dbReference type="EMBL" id="VEVO01000008">
    <property type="protein sequence ID" value="KAF0038697.1"/>
    <property type="molecule type" value="Genomic_DNA"/>
</dbReference>
<organism evidence="2 3">
    <name type="scientific">Scophthalmus maximus</name>
    <name type="common">Turbot</name>
    <name type="synonym">Psetta maxima</name>
    <dbReference type="NCBI Taxonomy" id="52904"/>
    <lineage>
        <taxon>Eukaryota</taxon>
        <taxon>Metazoa</taxon>
        <taxon>Chordata</taxon>
        <taxon>Craniata</taxon>
        <taxon>Vertebrata</taxon>
        <taxon>Euteleostomi</taxon>
        <taxon>Actinopterygii</taxon>
        <taxon>Neopterygii</taxon>
        <taxon>Teleostei</taxon>
        <taxon>Neoteleostei</taxon>
        <taxon>Acanthomorphata</taxon>
        <taxon>Carangaria</taxon>
        <taxon>Pleuronectiformes</taxon>
        <taxon>Pleuronectoidei</taxon>
        <taxon>Scophthalmidae</taxon>
        <taxon>Scophthalmus</taxon>
    </lineage>
</organism>
<evidence type="ECO:0000313" key="2">
    <source>
        <dbReference type="EMBL" id="KAF0038697.1"/>
    </source>
</evidence>
<comment type="caution">
    <text evidence="2">The sequence shown here is derived from an EMBL/GenBank/DDBJ whole genome shotgun (WGS) entry which is preliminary data.</text>
</comment>
<reference evidence="2 3" key="1">
    <citation type="submission" date="2019-06" db="EMBL/GenBank/DDBJ databases">
        <title>Draft genomes of female and male turbot (Scophthalmus maximus).</title>
        <authorList>
            <person name="Xu H."/>
            <person name="Xu X.-W."/>
            <person name="Shao C."/>
            <person name="Chen S."/>
        </authorList>
    </citation>
    <scope>NUCLEOTIDE SEQUENCE [LARGE SCALE GENOMIC DNA]</scope>
    <source>
        <strain evidence="2">Ysfricsl-2016a</strain>
        <tissue evidence="2">Blood</tissue>
    </source>
</reference>
<evidence type="ECO:0000256" key="1">
    <source>
        <dbReference type="SAM" id="MobiDB-lite"/>
    </source>
</evidence>
<name>A0A6A4SYJ2_SCOMX</name>
<proteinExistence type="predicted"/>
<evidence type="ECO:0000313" key="3">
    <source>
        <dbReference type="Proteomes" id="UP000438429"/>
    </source>
</evidence>
<protein>
    <submittedName>
        <fullName evidence="2">Uncharacterized protein</fullName>
    </submittedName>
</protein>
<gene>
    <name evidence="2" type="ORF">F2P81_009181</name>
</gene>
<accession>A0A6A4SYJ2</accession>
<dbReference type="AlphaFoldDB" id="A0A6A4SYJ2"/>